<sequence>MSLLTLSSADIQTETLDSWGFRAGAKVEGTCAISGRSISKADGVSTGIWECEPGEFDVPNRPNVESVMILKGYVKLTDLDSGEVKELRTGDAATLEKGSSVKWEVIETCRKFYVIANV</sequence>
<name>A0A9W6ZEJ5_9STRA</name>
<dbReference type="PANTHER" id="PTHR40943:SF1">
    <property type="entry name" value="CYTOPLASMIC PROTEIN"/>
    <property type="match status" value="1"/>
</dbReference>
<evidence type="ECO:0000313" key="3">
    <source>
        <dbReference type="Proteomes" id="UP001165082"/>
    </source>
</evidence>
<proteinExistence type="predicted"/>
<dbReference type="AlphaFoldDB" id="A0A9W6ZEJ5"/>
<keyword evidence="3" id="KW-1185">Reference proteome</keyword>
<evidence type="ECO:0000259" key="1">
    <source>
        <dbReference type="Pfam" id="PF05899"/>
    </source>
</evidence>
<dbReference type="Proteomes" id="UP001165082">
    <property type="component" value="Unassembled WGS sequence"/>
</dbReference>
<organism evidence="2 3">
    <name type="scientific">Triparma retinervis</name>
    <dbReference type="NCBI Taxonomy" id="2557542"/>
    <lineage>
        <taxon>Eukaryota</taxon>
        <taxon>Sar</taxon>
        <taxon>Stramenopiles</taxon>
        <taxon>Ochrophyta</taxon>
        <taxon>Bolidophyceae</taxon>
        <taxon>Parmales</taxon>
        <taxon>Triparmaceae</taxon>
        <taxon>Triparma</taxon>
    </lineage>
</organism>
<evidence type="ECO:0000313" key="2">
    <source>
        <dbReference type="EMBL" id="GMH50976.1"/>
    </source>
</evidence>
<protein>
    <recommendedName>
        <fullName evidence="1">(S)-ureidoglycine aminohydrolase cupin domain-containing protein</fullName>
    </recommendedName>
</protein>
<dbReference type="PANTHER" id="PTHR40943">
    <property type="entry name" value="CYTOPLASMIC PROTEIN-RELATED"/>
    <property type="match status" value="1"/>
</dbReference>
<dbReference type="OrthoDB" id="39473at2759"/>
<dbReference type="Pfam" id="PF05899">
    <property type="entry name" value="Cupin_3"/>
    <property type="match status" value="1"/>
</dbReference>
<gene>
    <name evidence="2" type="ORF">TrRE_jg10917</name>
</gene>
<dbReference type="Gene3D" id="2.60.120.10">
    <property type="entry name" value="Jelly Rolls"/>
    <property type="match status" value="1"/>
</dbReference>
<accession>A0A9W6ZEJ5</accession>
<comment type="caution">
    <text evidence="2">The sequence shown here is derived from an EMBL/GenBank/DDBJ whole genome shotgun (WGS) entry which is preliminary data.</text>
</comment>
<dbReference type="CDD" id="cd02227">
    <property type="entry name" value="cupin_TM1112-like"/>
    <property type="match status" value="1"/>
</dbReference>
<dbReference type="InterPro" id="IPR011051">
    <property type="entry name" value="RmlC_Cupin_sf"/>
</dbReference>
<dbReference type="InterPro" id="IPR008579">
    <property type="entry name" value="UGlyAH_Cupin_dom"/>
</dbReference>
<reference evidence="2" key="1">
    <citation type="submission" date="2022-07" db="EMBL/GenBank/DDBJ databases">
        <title>Genome analysis of Parmales, a sister group of diatoms, reveals the evolutionary specialization of diatoms from phago-mixotrophs to photoautotrophs.</title>
        <authorList>
            <person name="Ban H."/>
            <person name="Sato S."/>
            <person name="Yoshikawa S."/>
            <person name="Kazumasa Y."/>
            <person name="Nakamura Y."/>
            <person name="Ichinomiya M."/>
            <person name="Saitoh K."/>
            <person name="Sato N."/>
            <person name="Blanc-Mathieu R."/>
            <person name="Endo H."/>
            <person name="Kuwata A."/>
            <person name="Ogata H."/>
        </authorList>
    </citation>
    <scope>NUCLEOTIDE SEQUENCE</scope>
</reference>
<dbReference type="EMBL" id="BRXZ01004547">
    <property type="protein sequence ID" value="GMH50976.1"/>
    <property type="molecule type" value="Genomic_DNA"/>
</dbReference>
<feature type="domain" description="(S)-ureidoglycine aminohydrolase cupin" evidence="1">
    <location>
        <begin position="40"/>
        <end position="113"/>
    </location>
</feature>
<dbReference type="InterPro" id="IPR014710">
    <property type="entry name" value="RmlC-like_jellyroll"/>
</dbReference>
<dbReference type="SUPFAM" id="SSF51182">
    <property type="entry name" value="RmlC-like cupins"/>
    <property type="match status" value="1"/>
</dbReference>